<proteinExistence type="predicted"/>
<sequence length="421" mass="46699">MQYMMKMNKLPFLALFLTFISAIPVLGQSEGLTSSPYSLYGLGVINQTSIGRTNGMGYSGIALKSDTEINNLNPANFALTPQNSFFYDVGIRGKYNDYSNRINNESRTTFNFSNLALAFRIAERLGAGVSLVPYTDVGYTLVGVKTNIEGSEESFESNVNGLGGMSDLKFNLGYGITDNLRFGASFSVLFGKIEEEESFQVYGSALVSTEDTNYSGARVGLGLQYDLTNKITIGSTVQLPTSLKGNVRRSVIKSLDGVEIEVEEDESDTVSDFNMPLELGVGLSTNFLKSFTLNADYKKNYWSDTEQSENIGTYVDQDIYAVGLEFVRNPASYKFNQRIRYRTGFNYDTGYLSINDEKIEGYNFTAGIGLPIGRGNNSMLNLSYSYGSTGLIENILVKENYHVLTLNLSLEDLWFKKRKTN</sequence>
<dbReference type="AlphaFoldDB" id="A0A1M5CYU0"/>
<reference evidence="2" key="1">
    <citation type="submission" date="2016-11" db="EMBL/GenBank/DDBJ databases">
        <authorList>
            <person name="Varghese N."/>
            <person name="Submissions S."/>
        </authorList>
    </citation>
    <scope>NUCLEOTIDE SEQUENCE [LARGE SCALE GENOMIC DNA]</scope>
    <source>
        <strain evidence="2">DSM 17539</strain>
    </source>
</reference>
<dbReference type="Proteomes" id="UP000184406">
    <property type="component" value="Unassembled WGS sequence"/>
</dbReference>
<dbReference type="SUPFAM" id="SSF56935">
    <property type="entry name" value="Porins"/>
    <property type="match status" value="1"/>
</dbReference>
<accession>A0A1M5CYU0</accession>
<evidence type="ECO:0000313" key="1">
    <source>
        <dbReference type="EMBL" id="SHF59908.1"/>
    </source>
</evidence>
<protein>
    <submittedName>
        <fullName evidence="1">Long-chain fatty acid transport protein</fullName>
    </submittedName>
</protein>
<name>A0A1M5CYU0_9FLAO</name>
<gene>
    <name evidence="1" type="ORF">SAMN03080594_105258</name>
</gene>
<evidence type="ECO:0000313" key="2">
    <source>
        <dbReference type="Proteomes" id="UP000184406"/>
    </source>
</evidence>
<organism evidence="1 2">
    <name type="scientific">Arenibacter palladensis</name>
    <dbReference type="NCBI Taxonomy" id="237373"/>
    <lineage>
        <taxon>Bacteria</taxon>
        <taxon>Pseudomonadati</taxon>
        <taxon>Bacteroidota</taxon>
        <taxon>Flavobacteriia</taxon>
        <taxon>Flavobacteriales</taxon>
        <taxon>Flavobacteriaceae</taxon>
        <taxon>Arenibacter</taxon>
    </lineage>
</organism>
<keyword evidence="2" id="KW-1185">Reference proteome</keyword>
<dbReference type="EMBL" id="FQUX01000005">
    <property type="protein sequence ID" value="SHF59908.1"/>
    <property type="molecule type" value="Genomic_DNA"/>
</dbReference>
<dbReference type="Gene3D" id="2.40.160.60">
    <property type="entry name" value="Outer membrane protein transport protein (OMPP1/FadL/TodX)"/>
    <property type="match status" value="1"/>
</dbReference>